<reference evidence="1" key="1">
    <citation type="submission" date="2015-12" db="EMBL/GenBank/DDBJ databases">
        <title>Gene expression during late stages of embryo sac development: a critical building block for successful pollen-pistil interactions.</title>
        <authorList>
            <person name="Liu Y."/>
            <person name="Joly V."/>
            <person name="Sabar M."/>
            <person name="Matton D.P."/>
        </authorList>
    </citation>
    <scope>NUCLEOTIDE SEQUENCE</scope>
</reference>
<evidence type="ECO:0000313" key="1">
    <source>
        <dbReference type="EMBL" id="JAP21562.1"/>
    </source>
</evidence>
<dbReference type="PANTHER" id="PTHR33710">
    <property type="entry name" value="BNAC02G09200D PROTEIN"/>
    <property type="match status" value="1"/>
</dbReference>
<dbReference type="InterPro" id="IPR036691">
    <property type="entry name" value="Endo/exonu/phosph_ase_sf"/>
</dbReference>
<dbReference type="EMBL" id="GEDG01017556">
    <property type="protein sequence ID" value="JAP21562.1"/>
    <property type="molecule type" value="Transcribed_RNA"/>
</dbReference>
<dbReference type="SUPFAM" id="SSF56219">
    <property type="entry name" value="DNase I-like"/>
    <property type="match status" value="1"/>
</dbReference>
<proteinExistence type="predicted"/>
<name>A0A0V0HNI0_SOLCH</name>
<dbReference type="PANTHER" id="PTHR33710:SF78">
    <property type="entry name" value="ENDONUCLEASE_EXONUCLEASE_PHOSPHATASE DOMAIN-CONTAINING PROTEIN"/>
    <property type="match status" value="1"/>
</dbReference>
<sequence length="117" mass="13361">MEWIILGDFNNVLHTTDRLGGAQVTFSEVCDFQDCLDTYMPEEMGSNGKAYTWNDKGTTNGVFSKIDWSFINGVWVDEMFDCRTTFMNEGVSDHSPIHVRGVGRVVRQRAAFKYCNM</sequence>
<accession>A0A0V0HNI0</accession>
<dbReference type="AlphaFoldDB" id="A0A0V0HNI0"/>
<organism evidence="1">
    <name type="scientific">Solanum chacoense</name>
    <name type="common">Chaco potato</name>
    <dbReference type="NCBI Taxonomy" id="4108"/>
    <lineage>
        <taxon>Eukaryota</taxon>
        <taxon>Viridiplantae</taxon>
        <taxon>Streptophyta</taxon>
        <taxon>Embryophyta</taxon>
        <taxon>Tracheophyta</taxon>
        <taxon>Spermatophyta</taxon>
        <taxon>Magnoliopsida</taxon>
        <taxon>eudicotyledons</taxon>
        <taxon>Gunneridae</taxon>
        <taxon>Pentapetalae</taxon>
        <taxon>asterids</taxon>
        <taxon>lamiids</taxon>
        <taxon>Solanales</taxon>
        <taxon>Solanaceae</taxon>
        <taxon>Solanoideae</taxon>
        <taxon>Solaneae</taxon>
        <taxon>Solanum</taxon>
    </lineage>
</organism>
<protein>
    <submittedName>
        <fullName evidence="1">Putative ovule protein</fullName>
    </submittedName>
</protein>
<dbReference type="Gene3D" id="3.60.10.10">
    <property type="entry name" value="Endonuclease/exonuclease/phosphatase"/>
    <property type="match status" value="1"/>
</dbReference>